<dbReference type="Proteomes" id="UP000256562">
    <property type="component" value="Unassembled WGS sequence"/>
</dbReference>
<sequence>MNYLFNLFNDRKEPVVTVYKKESLYFVKGLNGTQLEYVNTKVDDIETFKLSFNLHHAEELGQVDLFELL</sequence>
<dbReference type="AlphaFoldDB" id="A0A3E0IF54"/>
<dbReference type="EMBL" id="QKXQ01000627">
    <property type="protein sequence ID" value="REH90219.1"/>
    <property type="molecule type" value="Genomic_DNA"/>
</dbReference>
<organism evidence="1 4">
    <name type="scientific">Staphylococcus felis</name>
    <dbReference type="NCBI Taxonomy" id="46127"/>
    <lineage>
        <taxon>Bacteria</taxon>
        <taxon>Bacillati</taxon>
        <taxon>Bacillota</taxon>
        <taxon>Bacilli</taxon>
        <taxon>Bacillales</taxon>
        <taxon>Staphylococcaceae</taxon>
        <taxon>Staphylococcus</taxon>
    </lineage>
</organism>
<name>A0A3E0IF54_9STAP</name>
<evidence type="ECO:0000313" key="3">
    <source>
        <dbReference type="Proteomes" id="UP000256337"/>
    </source>
</evidence>
<dbReference type="EMBL" id="QKYD01000125">
    <property type="protein sequence ID" value="REI20504.1"/>
    <property type="molecule type" value="Genomic_DNA"/>
</dbReference>
<comment type="caution">
    <text evidence="1">The sequence shown here is derived from an EMBL/GenBank/DDBJ whole genome shotgun (WGS) entry which is preliminary data.</text>
</comment>
<proteinExistence type="predicted"/>
<reference evidence="3 4" key="1">
    <citation type="journal article" date="2018" name="Vet. Microbiol.">
        <title>Characterisation of Staphylococcus felis isolated from cats using whole genome sequencing.</title>
        <authorList>
            <person name="Worthing K."/>
            <person name="Pang S."/>
            <person name="Trott D.J."/>
            <person name="Abraham S."/>
            <person name="Coombs G.W."/>
            <person name="Jordan D."/>
            <person name="McIntyre L."/>
            <person name="Davies M.R."/>
            <person name="Norris J."/>
        </authorList>
    </citation>
    <scope>NUCLEOTIDE SEQUENCE [LARGE SCALE GENOMIC DNA]</scope>
    <source>
        <strain evidence="2 3">F25</strain>
        <strain evidence="1 4">F9</strain>
    </source>
</reference>
<protein>
    <submittedName>
        <fullName evidence="1">Uncharacterized protein</fullName>
    </submittedName>
</protein>
<evidence type="ECO:0000313" key="1">
    <source>
        <dbReference type="EMBL" id="REH90219.1"/>
    </source>
</evidence>
<dbReference type="Proteomes" id="UP000256337">
    <property type="component" value="Unassembled WGS sequence"/>
</dbReference>
<evidence type="ECO:0000313" key="2">
    <source>
        <dbReference type="EMBL" id="REI20504.1"/>
    </source>
</evidence>
<dbReference type="RefSeq" id="WP_115856882.1">
    <property type="nucleotide sequence ID" value="NZ_CAJUZR010000041.1"/>
</dbReference>
<accession>A0A3E0IF54</accession>
<evidence type="ECO:0000313" key="4">
    <source>
        <dbReference type="Proteomes" id="UP000256562"/>
    </source>
</evidence>
<gene>
    <name evidence="2" type="ORF">DOS76_08800</name>
    <name evidence="1" type="ORF">DOS83_12690</name>
</gene>